<dbReference type="Pfam" id="PF07249">
    <property type="entry name" value="Cerato-platanin"/>
    <property type="match status" value="1"/>
</dbReference>
<accession>A0A8E2DIH5</accession>
<feature type="chain" id="PRO_5034224037" evidence="4">
    <location>
        <begin position="20"/>
        <end position="143"/>
    </location>
</feature>
<keyword evidence="6" id="KW-1185">Reference proteome</keyword>
<comment type="subcellular location">
    <subcellularLocation>
        <location evidence="1">Secreted</location>
    </subcellularLocation>
</comment>
<evidence type="ECO:0000256" key="4">
    <source>
        <dbReference type="SAM" id="SignalP"/>
    </source>
</evidence>
<evidence type="ECO:0000256" key="2">
    <source>
        <dbReference type="ARBA" id="ARBA00010421"/>
    </source>
</evidence>
<organism evidence="5 6">
    <name type="scientific">Obba rivulosa</name>
    <dbReference type="NCBI Taxonomy" id="1052685"/>
    <lineage>
        <taxon>Eukaryota</taxon>
        <taxon>Fungi</taxon>
        <taxon>Dikarya</taxon>
        <taxon>Basidiomycota</taxon>
        <taxon>Agaricomycotina</taxon>
        <taxon>Agaricomycetes</taxon>
        <taxon>Polyporales</taxon>
        <taxon>Gelatoporiaceae</taxon>
        <taxon>Obba</taxon>
    </lineage>
</organism>
<dbReference type="AlphaFoldDB" id="A0A8E2DIH5"/>
<dbReference type="InterPro" id="IPR010829">
    <property type="entry name" value="Cerato-platanin"/>
</dbReference>
<evidence type="ECO:0000256" key="3">
    <source>
        <dbReference type="ARBA" id="ARBA00022525"/>
    </source>
</evidence>
<reference evidence="5 6" key="1">
    <citation type="submission" date="2016-07" db="EMBL/GenBank/DDBJ databases">
        <title>Draft genome of the white-rot fungus Obba rivulosa 3A-2.</title>
        <authorList>
            <consortium name="DOE Joint Genome Institute"/>
            <person name="Miettinen O."/>
            <person name="Riley R."/>
            <person name="Acob R."/>
            <person name="Barry K."/>
            <person name="Cullen D."/>
            <person name="De Vries R."/>
            <person name="Hainaut M."/>
            <person name="Hatakka A."/>
            <person name="Henrissat B."/>
            <person name="Hilden K."/>
            <person name="Kuo R."/>
            <person name="Labutti K."/>
            <person name="Lipzen A."/>
            <person name="Makela M.R."/>
            <person name="Sandor L."/>
            <person name="Spatafora J.W."/>
            <person name="Grigoriev I.V."/>
            <person name="Hibbett D.S."/>
        </authorList>
    </citation>
    <scope>NUCLEOTIDE SEQUENCE [LARGE SCALE GENOMIC DNA]</scope>
    <source>
        <strain evidence="5 6">3A-2</strain>
    </source>
</reference>
<keyword evidence="4" id="KW-0732">Signal</keyword>
<evidence type="ECO:0000313" key="6">
    <source>
        <dbReference type="Proteomes" id="UP000250043"/>
    </source>
</evidence>
<dbReference type="EMBL" id="KV722458">
    <property type="protein sequence ID" value="OCH88227.1"/>
    <property type="molecule type" value="Genomic_DNA"/>
</dbReference>
<sequence>MQSKRSVFAALAALSGVFAQPSTTVSVSFDQTYDNKTESLDVVACSHTIEQLGFTTFQSVPNFPNIGGAGVVTGFDSSGCGTCWELTFGDTSISLFVIDSSAPGTFNIALEAMDTLTNGQAEFFGRVNATATQVGTNACSLDT</sequence>
<dbReference type="OrthoDB" id="4898945at2759"/>
<feature type="signal peptide" evidence="4">
    <location>
        <begin position="1"/>
        <end position="19"/>
    </location>
</feature>
<gene>
    <name evidence="5" type="ORF">OBBRIDRAFT_734845</name>
</gene>
<protein>
    <submittedName>
        <fullName evidence="5">Epl1 protein</fullName>
    </submittedName>
</protein>
<dbReference type="Proteomes" id="UP000250043">
    <property type="component" value="Unassembled WGS sequence"/>
</dbReference>
<dbReference type="Gene3D" id="2.40.40.10">
    <property type="entry name" value="RlpA-like domain"/>
    <property type="match status" value="1"/>
</dbReference>
<keyword evidence="3" id="KW-0964">Secreted</keyword>
<comment type="similarity">
    <text evidence="2">Belongs to the cerato-platanin family.</text>
</comment>
<dbReference type="GO" id="GO:0005576">
    <property type="term" value="C:extracellular region"/>
    <property type="evidence" value="ECO:0007669"/>
    <property type="project" value="UniProtKB-SubCell"/>
</dbReference>
<evidence type="ECO:0000313" key="5">
    <source>
        <dbReference type="EMBL" id="OCH88227.1"/>
    </source>
</evidence>
<name>A0A8E2DIH5_9APHY</name>
<dbReference type="CDD" id="cd22778">
    <property type="entry name" value="DPBB_CEPL-like"/>
    <property type="match status" value="1"/>
</dbReference>
<dbReference type="SUPFAM" id="SSF50685">
    <property type="entry name" value="Barwin-like endoglucanases"/>
    <property type="match status" value="1"/>
</dbReference>
<dbReference type="InterPro" id="IPR036908">
    <property type="entry name" value="RlpA-like_sf"/>
</dbReference>
<evidence type="ECO:0000256" key="1">
    <source>
        <dbReference type="ARBA" id="ARBA00004613"/>
    </source>
</evidence>
<proteinExistence type="inferred from homology"/>